<evidence type="ECO:0000256" key="6">
    <source>
        <dbReference type="ARBA" id="ARBA00023136"/>
    </source>
</evidence>
<dbReference type="AlphaFoldDB" id="A0A437KDD4"/>
<protein>
    <submittedName>
        <fullName evidence="9">DUF421 domain-containing protein</fullName>
    </submittedName>
</protein>
<dbReference type="GO" id="GO:0005886">
    <property type="term" value="C:plasma membrane"/>
    <property type="evidence" value="ECO:0007669"/>
    <property type="project" value="UniProtKB-SubCell"/>
</dbReference>
<keyword evidence="6 7" id="KW-0472">Membrane</keyword>
<evidence type="ECO:0000256" key="5">
    <source>
        <dbReference type="ARBA" id="ARBA00022989"/>
    </source>
</evidence>
<dbReference type="PANTHER" id="PTHR34582:SF6">
    <property type="entry name" value="UPF0702 TRANSMEMBRANE PROTEIN YCAP"/>
    <property type="match status" value="1"/>
</dbReference>
<organism evidence="9 10">
    <name type="scientific">Niallia taxi</name>
    <dbReference type="NCBI Taxonomy" id="2499688"/>
    <lineage>
        <taxon>Bacteria</taxon>
        <taxon>Bacillati</taxon>
        <taxon>Bacillota</taxon>
        <taxon>Bacilli</taxon>
        <taxon>Bacillales</taxon>
        <taxon>Bacillaceae</taxon>
        <taxon>Niallia</taxon>
    </lineage>
</organism>
<reference evidence="9 10" key="1">
    <citation type="submission" date="2019-01" db="EMBL/GenBank/DDBJ databases">
        <title>Bacillus sp. M5HDSG1-1, whole genome shotgun sequence.</title>
        <authorList>
            <person name="Tuo L."/>
        </authorList>
    </citation>
    <scope>NUCLEOTIDE SEQUENCE [LARGE SCALE GENOMIC DNA]</scope>
    <source>
        <strain evidence="9 10">M5HDSG1-1</strain>
    </source>
</reference>
<sequence>MEEYIIILLRTLLLYAIIVLVFRMMGKREIGELSILDLVVYIMIAEIAVAAIEDIKTELVPTILPIFILLLIQIGLAALSLKSKSVRDLIDGKPTIIINKGKIDEKAMKSQRYNMDDLLLQLREKDVRNVADVEFAILETSGKLSVFEKEPSKSGFTIPLIIDGVIQKTSLEEVEKTEAWLRQELRKQGHTKLESISFCSFQDGKFYIDYIDKK</sequence>
<feature type="transmembrane region" description="Helical" evidence="7">
    <location>
        <begin position="6"/>
        <end position="26"/>
    </location>
</feature>
<proteinExistence type="inferred from homology"/>
<name>A0A437KDD4_9BACI</name>
<dbReference type="InterPro" id="IPR007353">
    <property type="entry name" value="DUF421"/>
</dbReference>
<evidence type="ECO:0000313" key="9">
    <source>
        <dbReference type="EMBL" id="RVT65104.1"/>
    </source>
</evidence>
<comment type="caution">
    <text evidence="9">The sequence shown here is derived from an EMBL/GenBank/DDBJ whole genome shotgun (WGS) entry which is preliminary data.</text>
</comment>
<dbReference type="InterPro" id="IPR023090">
    <property type="entry name" value="UPF0702_alpha/beta_dom_sf"/>
</dbReference>
<keyword evidence="4 7" id="KW-0812">Transmembrane</keyword>
<evidence type="ECO:0000256" key="4">
    <source>
        <dbReference type="ARBA" id="ARBA00022692"/>
    </source>
</evidence>
<evidence type="ECO:0000313" key="10">
    <source>
        <dbReference type="Proteomes" id="UP000288024"/>
    </source>
</evidence>
<accession>A0A437KDD4</accession>
<keyword evidence="5 7" id="KW-1133">Transmembrane helix</keyword>
<gene>
    <name evidence="9" type="ORF">EM808_06220</name>
</gene>
<dbReference type="GeneID" id="87616138"/>
<dbReference type="EMBL" id="RZTZ01000002">
    <property type="protein sequence ID" value="RVT65104.1"/>
    <property type="molecule type" value="Genomic_DNA"/>
</dbReference>
<comment type="similarity">
    <text evidence="2">Belongs to the UPF0702 family.</text>
</comment>
<evidence type="ECO:0000256" key="2">
    <source>
        <dbReference type="ARBA" id="ARBA00006448"/>
    </source>
</evidence>
<keyword evidence="3" id="KW-1003">Cell membrane</keyword>
<dbReference type="Gene3D" id="3.30.240.20">
    <property type="entry name" value="bsu07140 like domains"/>
    <property type="match status" value="2"/>
</dbReference>
<feature type="transmembrane region" description="Helical" evidence="7">
    <location>
        <begin position="63"/>
        <end position="81"/>
    </location>
</feature>
<dbReference type="Pfam" id="PF04239">
    <property type="entry name" value="DUF421"/>
    <property type="match status" value="1"/>
</dbReference>
<dbReference type="RefSeq" id="WP_127737324.1">
    <property type="nucleotide sequence ID" value="NZ_CP196002.1"/>
</dbReference>
<feature type="domain" description="YetF C-terminal" evidence="8">
    <location>
        <begin position="82"/>
        <end position="201"/>
    </location>
</feature>
<feature type="transmembrane region" description="Helical" evidence="7">
    <location>
        <begin position="33"/>
        <end position="51"/>
    </location>
</feature>
<evidence type="ECO:0000259" key="8">
    <source>
        <dbReference type="Pfam" id="PF04239"/>
    </source>
</evidence>
<dbReference type="Proteomes" id="UP000288024">
    <property type="component" value="Unassembled WGS sequence"/>
</dbReference>
<keyword evidence="10" id="KW-1185">Reference proteome</keyword>
<dbReference type="PANTHER" id="PTHR34582">
    <property type="entry name" value="UPF0702 TRANSMEMBRANE PROTEIN YCAP"/>
    <property type="match status" value="1"/>
</dbReference>
<evidence type="ECO:0000256" key="3">
    <source>
        <dbReference type="ARBA" id="ARBA00022475"/>
    </source>
</evidence>
<comment type="subcellular location">
    <subcellularLocation>
        <location evidence="1">Cell membrane</location>
        <topology evidence="1">Multi-pass membrane protein</topology>
    </subcellularLocation>
</comment>
<evidence type="ECO:0000256" key="7">
    <source>
        <dbReference type="SAM" id="Phobius"/>
    </source>
</evidence>
<evidence type="ECO:0000256" key="1">
    <source>
        <dbReference type="ARBA" id="ARBA00004651"/>
    </source>
</evidence>